<dbReference type="Proteomes" id="UP000293142">
    <property type="component" value="Unassembled WGS sequence"/>
</dbReference>
<evidence type="ECO:0000256" key="3">
    <source>
        <dbReference type="ARBA" id="ARBA00022475"/>
    </source>
</evidence>
<evidence type="ECO:0000256" key="6">
    <source>
        <dbReference type="ARBA" id="ARBA00023136"/>
    </source>
</evidence>
<evidence type="ECO:0000256" key="2">
    <source>
        <dbReference type="ARBA" id="ARBA00022448"/>
    </source>
</evidence>
<dbReference type="InterPro" id="IPR000515">
    <property type="entry name" value="MetI-like"/>
</dbReference>
<organism evidence="9 10">
    <name type="scientific">Paenibacillus thalictri</name>
    <dbReference type="NCBI Taxonomy" id="2527873"/>
    <lineage>
        <taxon>Bacteria</taxon>
        <taxon>Bacillati</taxon>
        <taxon>Bacillota</taxon>
        <taxon>Bacilli</taxon>
        <taxon>Bacillales</taxon>
        <taxon>Paenibacillaceae</taxon>
        <taxon>Paenibacillus</taxon>
    </lineage>
</organism>
<feature type="transmembrane region" description="Helical" evidence="7">
    <location>
        <begin position="81"/>
        <end position="100"/>
    </location>
</feature>
<protein>
    <submittedName>
        <fullName evidence="9">Carbohydrate ABC transporter permease</fullName>
    </submittedName>
</protein>
<keyword evidence="2 7" id="KW-0813">Transport</keyword>
<keyword evidence="5 7" id="KW-1133">Transmembrane helix</keyword>
<comment type="similarity">
    <text evidence="7">Belongs to the binding-protein-dependent transport system permease family.</text>
</comment>
<feature type="transmembrane region" description="Helical" evidence="7">
    <location>
        <begin position="185"/>
        <end position="208"/>
    </location>
</feature>
<feature type="domain" description="ABC transmembrane type-1" evidence="8">
    <location>
        <begin position="77"/>
        <end position="276"/>
    </location>
</feature>
<evidence type="ECO:0000313" key="9">
    <source>
        <dbReference type="EMBL" id="TBL79001.1"/>
    </source>
</evidence>
<dbReference type="PANTHER" id="PTHR43744">
    <property type="entry name" value="ABC TRANSPORTER PERMEASE PROTEIN MG189-RELATED-RELATED"/>
    <property type="match status" value="1"/>
</dbReference>
<comment type="subcellular location">
    <subcellularLocation>
        <location evidence="1 7">Cell membrane</location>
        <topology evidence="1 7">Multi-pass membrane protein</topology>
    </subcellularLocation>
</comment>
<dbReference type="PANTHER" id="PTHR43744:SF9">
    <property type="entry name" value="POLYGALACTURONAN_RHAMNOGALACTURONAN TRANSPORT SYSTEM PERMEASE PROTEIN YTCP"/>
    <property type="match status" value="1"/>
</dbReference>
<keyword evidence="6 7" id="KW-0472">Membrane</keyword>
<dbReference type="EMBL" id="SIRE01000008">
    <property type="protein sequence ID" value="TBL79001.1"/>
    <property type="molecule type" value="Genomic_DNA"/>
</dbReference>
<feature type="transmembrane region" description="Helical" evidence="7">
    <location>
        <begin position="143"/>
        <end position="164"/>
    </location>
</feature>
<evidence type="ECO:0000256" key="4">
    <source>
        <dbReference type="ARBA" id="ARBA00022692"/>
    </source>
</evidence>
<dbReference type="AlphaFoldDB" id="A0A4Q9DVI8"/>
<dbReference type="RefSeq" id="WP_131013638.1">
    <property type="nucleotide sequence ID" value="NZ_SIRE01000008.1"/>
</dbReference>
<feature type="transmembrane region" description="Helical" evidence="7">
    <location>
        <begin position="262"/>
        <end position="282"/>
    </location>
</feature>
<feature type="transmembrane region" description="Helical" evidence="7">
    <location>
        <begin position="112"/>
        <end position="131"/>
    </location>
</feature>
<name>A0A4Q9DVI8_9BACL</name>
<proteinExistence type="inferred from homology"/>
<evidence type="ECO:0000256" key="7">
    <source>
        <dbReference type="RuleBase" id="RU363032"/>
    </source>
</evidence>
<dbReference type="SUPFAM" id="SSF161098">
    <property type="entry name" value="MetI-like"/>
    <property type="match status" value="1"/>
</dbReference>
<sequence>MNLGARENFGDRMFNAVNLVVLSAILVAVLYPLIYVISASVSDPMLVLQGKVWLWPRDLTFEAYKRVFQNPDILIGYRNTILYTVIGTCINIAMTIAGAYPLSRKDFIGRNVLMALITFTMFFSGGIIPTYLVVKNLGLVNTFWAMILPNALSVFNLIIMRTFFQNTIPVELQESAFMDGASNIRILRSVVLPLSMPIIAVLILYYAVSHWNSFFNALIYLSGRQMYPLQLFLRELLIQNQMEQMLSGDSESMIQQMMIAEGLKYAIIVVSSLPVLIMYPFLQKYFEKGMMIGAIKG</sequence>
<evidence type="ECO:0000256" key="1">
    <source>
        <dbReference type="ARBA" id="ARBA00004651"/>
    </source>
</evidence>
<dbReference type="InterPro" id="IPR035906">
    <property type="entry name" value="MetI-like_sf"/>
</dbReference>
<evidence type="ECO:0000256" key="5">
    <source>
        <dbReference type="ARBA" id="ARBA00022989"/>
    </source>
</evidence>
<feature type="transmembrane region" description="Helical" evidence="7">
    <location>
        <begin position="16"/>
        <end position="37"/>
    </location>
</feature>
<dbReference type="PROSITE" id="PS50928">
    <property type="entry name" value="ABC_TM1"/>
    <property type="match status" value="1"/>
</dbReference>
<dbReference type="GO" id="GO:0055085">
    <property type="term" value="P:transmembrane transport"/>
    <property type="evidence" value="ECO:0007669"/>
    <property type="project" value="InterPro"/>
</dbReference>
<dbReference type="GO" id="GO:0005886">
    <property type="term" value="C:plasma membrane"/>
    <property type="evidence" value="ECO:0007669"/>
    <property type="project" value="UniProtKB-SubCell"/>
</dbReference>
<dbReference type="OrthoDB" id="9810086at2"/>
<dbReference type="CDD" id="cd06261">
    <property type="entry name" value="TM_PBP2"/>
    <property type="match status" value="1"/>
</dbReference>
<comment type="caution">
    <text evidence="9">The sequence shown here is derived from an EMBL/GenBank/DDBJ whole genome shotgun (WGS) entry which is preliminary data.</text>
</comment>
<accession>A0A4Q9DVI8</accession>
<keyword evidence="4 7" id="KW-0812">Transmembrane</keyword>
<gene>
    <name evidence="9" type="ORF">EYB31_12300</name>
</gene>
<dbReference type="Gene3D" id="1.10.3720.10">
    <property type="entry name" value="MetI-like"/>
    <property type="match status" value="1"/>
</dbReference>
<evidence type="ECO:0000313" key="10">
    <source>
        <dbReference type="Proteomes" id="UP000293142"/>
    </source>
</evidence>
<keyword evidence="3" id="KW-1003">Cell membrane</keyword>
<keyword evidence="10" id="KW-1185">Reference proteome</keyword>
<dbReference type="Pfam" id="PF00528">
    <property type="entry name" value="BPD_transp_1"/>
    <property type="match status" value="1"/>
</dbReference>
<evidence type="ECO:0000259" key="8">
    <source>
        <dbReference type="PROSITE" id="PS50928"/>
    </source>
</evidence>
<reference evidence="9 10" key="1">
    <citation type="submission" date="2019-02" db="EMBL/GenBank/DDBJ databases">
        <title>Paenibacillus sp. nov., isolated from surface-sterilized tissue of Thalictrum simplex L.</title>
        <authorList>
            <person name="Tuo L."/>
        </authorList>
    </citation>
    <scope>NUCLEOTIDE SEQUENCE [LARGE SCALE GENOMIC DNA]</scope>
    <source>
        <strain evidence="9 10">N2SHLJ1</strain>
    </source>
</reference>